<gene>
    <name evidence="1" type="ORF">ES288_A12G046200v1</name>
</gene>
<evidence type="ECO:0000313" key="1">
    <source>
        <dbReference type="EMBL" id="TYG88750.1"/>
    </source>
</evidence>
<name>A0A5D2E623_GOSDA</name>
<dbReference type="EMBL" id="CM017699">
    <property type="protein sequence ID" value="TYG88750.1"/>
    <property type="molecule type" value="Genomic_DNA"/>
</dbReference>
<reference evidence="1 2" key="1">
    <citation type="submission" date="2019-06" db="EMBL/GenBank/DDBJ databases">
        <title>WGS assembly of Gossypium darwinii.</title>
        <authorList>
            <person name="Chen Z.J."/>
            <person name="Sreedasyam A."/>
            <person name="Ando A."/>
            <person name="Song Q."/>
            <person name="De L."/>
            <person name="Hulse-Kemp A."/>
            <person name="Ding M."/>
            <person name="Ye W."/>
            <person name="Kirkbride R."/>
            <person name="Jenkins J."/>
            <person name="Plott C."/>
            <person name="Lovell J."/>
            <person name="Lin Y.-M."/>
            <person name="Vaughn R."/>
            <person name="Liu B."/>
            <person name="Li W."/>
            <person name="Simpson S."/>
            <person name="Scheffler B."/>
            <person name="Saski C."/>
            <person name="Grover C."/>
            <person name="Hu G."/>
            <person name="Conover J."/>
            <person name="Carlson J."/>
            <person name="Shu S."/>
            <person name="Boston L."/>
            <person name="Williams M."/>
            <person name="Peterson D."/>
            <person name="Mcgee K."/>
            <person name="Jones D."/>
            <person name="Wendel J."/>
            <person name="Stelly D."/>
            <person name="Grimwood J."/>
            <person name="Schmutz J."/>
        </authorList>
    </citation>
    <scope>NUCLEOTIDE SEQUENCE [LARGE SCALE GENOMIC DNA]</scope>
    <source>
        <strain evidence="1">1808015.09</strain>
    </source>
</reference>
<dbReference type="AlphaFoldDB" id="A0A5D2E623"/>
<accession>A0A5D2E623</accession>
<keyword evidence="2" id="KW-1185">Reference proteome</keyword>
<organism evidence="1 2">
    <name type="scientific">Gossypium darwinii</name>
    <name type="common">Darwin's cotton</name>
    <name type="synonym">Gossypium barbadense var. darwinii</name>
    <dbReference type="NCBI Taxonomy" id="34276"/>
    <lineage>
        <taxon>Eukaryota</taxon>
        <taxon>Viridiplantae</taxon>
        <taxon>Streptophyta</taxon>
        <taxon>Embryophyta</taxon>
        <taxon>Tracheophyta</taxon>
        <taxon>Spermatophyta</taxon>
        <taxon>Magnoliopsida</taxon>
        <taxon>eudicotyledons</taxon>
        <taxon>Gunneridae</taxon>
        <taxon>Pentapetalae</taxon>
        <taxon>rosids</taxon>
        <taxon>malvids</taxon>
        <taxon>Malvales</taxon>
        <taxon>Malvaceae</taxon>
        <taxon>Malvoideae</taxon>
        <taxon>Gossypium</taxon>
    </lineage>
</organism>
<proteinExistence type="predicted"/>
<dbReference type="Proteomes" id="UP000323506">
    <property type="component" value="Chromosome A12"/>
</dbReference>
<sequence length="104" mass="11885">MALIMYPSLQTASQIPNCLGFQLSSLQFLRPFRHQFTIKIGERYRSSLYFHQNQHSKTILSCVSAFLTPISTKKIRDLTDAFIKEWPYGGDDPGDVEAERGELS</sequence>
<evidence type="ECO:0000313" key="2">
    <source>
        <dbReference type="Proteomes" id="UP000323506"/>
    </source>
</evidence>
<protein>
    <submittedName>
        <fullName evidence="1">Uncharacterized protein</fullName>
    </submittedName>
</protein>